<reference evidence="1" key="1">
    <citation type="submission" date="2022-07" db="EMBL/GenBank/DDBJ databases">
        <title>Genome Sequence of Phlebia brevispora.</title>
        <authorList>
            <person name="Buettner E."/>
        </authorList>
    </citation>
    <scope>NUCLEOTIDE SEQUENCE</scope>
    <source>
        <strain evidence="1">MPL23</strain>
    </source>
</reference>
<accession>A0ACC1T706</accession>
<sequence length="360" mass="39483">MPRRGRRKNARVDMQVSDTEMEVVEEDPVVDDEPEVIVDDEEEDMLSESKEDELEDEDQPEEEEEEEEEEESLSSPAAEASGPRLAPRLRIKLKLPAHASGASSAAQSATGASTPTGSVRRRRALSQEIDIESEDSEDEDGSTRSTSVATPGRPLTARQAVLRNVVDASHVSLSEPPNPRKKKPLTEIELALKREETARKRRNLSEKKLEDEKAETINRLLKKQSRSKGRRNALSTAEDRPTPGAGSNHGDAEMEDGEEIAPAVPTMYRWISTSKTTTTAKGENEQPTMTLTFSVPVTVMRAVPSSDNAGKAVEVPPSKPHCDVEGCDSPRKYRLVRDWQKGACGMSHLKVLAAQATPAA</sequence>
<gene>
    <name evidence="1" type="ORF">NM688_g2972</name>
</gene>
<keyword evidence="2" id="KW-1185">Reference proteome</keyword>
<dbReference type="EMBL" id="JANHOG010000404">
    <property type="protein sequence ID" value="KAJ3554703.1"/>
    <property type="molecule type" value="Genomic_DNA"/>
</dbReference>
<protein>
    <submittedName>
        <fullName evidence="1">Uncharacterized protein</fullName>
    </submittedName>
</protein>
<proteinExistence type="predicted"/>
<evidence type="ECO:0000313" key="1">
    <source>
        <dbReference type="EMBL" id="KAJ3554703.1"/>
    </source>
</evidence>
<evidence type="ECO:0000313" key="2">
    <source>
        <dbReference type="Proteomes" id="UP001148662"/>
    </source>
</evidence>
<dbReference type="Proteomes" id="UP001148662">
    <property type="component" value="Unassembled WGS sequence"/>
</dbReference>
<comment type="caution">
    <text evidence="1">The sequence shown here is derived from an EMBL/GenBank/DDBJ whole genome shotgun (WGS) entry which is preliminary data.</text>
</comment>
<name>A0ACC1T706_9APHY</name>
<organism evidence="1 2">
    <name type="scientific">Phlebia brevispora</name>
    <dbReference type="NCBI Taxonomy" id="194682"/>
    <lineage>
        <taxon>Eukaryota</taxon>
        <taxon>Fungi</taxon>
        <taxon>Dikarya</taxon>
        <taxon>Basidiomycota</taxon>
        <taxon>Agaricomycotina</taxon>
        <taxon>Agaricomycetes</taxon>
        <taxon>Polyporales</taxon>
        <taxon>Meruliaceae</taxon>
        <taxon>Phlebia</taxon>
    </lineage>
</organism>